<dbReference type="Proteomes" id="UP000235616">
    <property type="component" value="Unassembled WGS sequence"/>
</dbReference>
<evidence type="ECO:0000313" key="3">
    <source>
        <dbReference type="Proteomes" id="UP000235616"/>
    </source>
</evidence>
<feature type="region of interest" description="Disordered" evidence="1">
    <location>
        <begin position="1"/>
        <end position="58"/>
    </location>
</feature>
<organism evidence="2 3">
    <name type="scientific">Trinickia dabaoshanensis</name>
    <dbReference type="NCBI Taxonomy" id="564714"/>
    <lineage>
        <taxon>Bacteria</taxon>
        <taxon>Pseudomonadati</taxon>
        <taxon>Pseudomonadota</taxon>
        <taxon>Betaproteobacteria</taxon>
        <taxon>Burkholderiales</taxon>
        <taxon>Burkholderiaceae</taxon>
        <taxon>Trinickia</taxon>
    </lineage>
</organism>
<protein>
    <submittedName>
        <fullName evidence="2">Uncharacterized protein</fullName>
    </submittedName>
</protein>
<keyword evidence="3" id="KW-1185">Reference proteome</keyword>
<dbReference type="EMBL" id="PNYA01000001">
    <property type="protein sequence ID" value="PMS23750.1"/>
    <property type="molecule type" value="Genomic_DNA"/>
</dbReference>
<evidence type="ECO:0000313" key="2">
    <source>
        <dbReference type="EMBL" id="PMS23750.1"/>
    </source>
</evidence>
<comment type="caution">
    <text evidence="2">The sequence shown here is derived from an EMBL/GenBank/DDBJ whole genome shotgun (WGS) entry which is preliminary data.</text>
</comment>
<proteinExistence type="predicted"/>
<reference evidence="2 3" key="1">
    <citation type="submission" date="2018-01" db="EMBL/GenBank/DDBJ databases">
        <title>Whole genome analyses suggest that Burkholderia sensu lato contains two further novel genera in the rhizoxinica-symbiotica group Mycetohabitans gen. nov., and Trinickia gen. nov.: implications for the evolution of diazotrophy and nodulation in the Burkholderiaceae.</title>
        <authorList>
            <person name="Estrada-de los Santos P."/>
            <person name="Palmer M."/>
            <person name="Chavez-Ramirez B."/>
            <person name="Beukes C."/>
            <person name="Steenkamp E.T."/>
            <person name="Hirsch A.M."/>
            <person name="Manyaka P."/>
            <person name="Maluk M."/>
            <person name="Lafos M."/>
            <person name="Crook M."/>
            <person name="Gross E."/>
            <person name="Simon M.F."/>
            <person name="Bueno dos Reis Junior F."/>
            <person name="Poole P.S."/>
            <person name="Venter S.N."/>
            <person name="James E.K."/>
        </authorList>
    </citation>
    <scope>NUCLEOTIDE SEQUENCE [LARGE SCALE GENOMIC DNA]</scope>
    <source>
        <strain evidence="2 3">GIMN1.004</strain>
    </source>
</reference>
<evidence type="ECO:0000256" key="1">
    <source>
        <dbReference type="SAM" id="MobiDB-lite"/>
    </source>
</evidence>
<sequence length="102" mass="11272">MRVEQKRGRPSPRASIATDATAPPRRTRGEPPPRCFWCRETHARPRPGTRAASKWQSYHRVPAAPAPALARHAIMTPFSRAGTACENHTQDKPSQTCPPSPP</sequence>
<dbReference type="AlphaFoldDB" id="A0A2N7W2X3"/>
<name>A0A2N7W2X3_9BURK</name>
<feature type="compositionally biased region" description="Basic and acidic residues" evidence="1">
    <location>
        <begin position="27"/>
        <end position="43"/>
    </location>
</feature>
<feature type="region of interest" description="Disordered" evidence="1">
    <location>
        <begin position="81"/>
        <end position="102"/>
    </location>
</feature>
<gene>
    <name evidence="2" type="ORF">C0Z18_00795</name>
</gene>
<accession>A0A2N7W2X3</accession>